<accession>A0AAN8ZDL1</accession>
<reference evidence="2 3" key="1">
    <citation type="submission" date="2023-12" db="EMBL/GenBank/DDBJ databases">
        <title>A high-quality genome assembly for Dillenia turbinata (Dilleniales).</title>
        <authorList>
            <person name="Chanderbali A."/>
        </authorList>
    </citation>
    <scope>NUCLEOTIDE SEQUENCE [LARGE SCALE GENOMIC DNA]</scope>
    <source>
        <strain evidence="2">LSX21</strain>
        <tissue evidence="2">Leaf</tissue>
    </source>
</reference>
<dbReference type="EMBL" id="JBAMMX010000009">
    <property type="protein sequence ID" value="KAK6933902.1"/>
    <property type="molecule type" value="Genomic_DNA"/>
</dbReference>
<dbReference type="AlphaFoldDB" id="A0AAN8ZDL1"/>
<evidence type="ECO:0000313" key="2">
    <source>
        <dbReference type="EMBL" id="KAK6933902.1"/>
    </source>
</evidence>
<sequence length="65" mass="7319">MRWDYNIQDGDQLVKDMDQGGSGVTQQRRGCSKETERVKGSTYPGGLPRQQVVAEECLKNHHNVS</sequence>
<name>A0AAN8ZDL1_9MAGN</name>
<feature type="region of interest" description="Disordered" evidence="1">
    <location>
        <begin position="8"/>
        <end position="47"/>
    </location>
</feature>
<protein>
    <submittedName>
        <fullName evidence="2">Uncharacterized protein</fullName>
    </submittedName>
</protein>
<gene>
    <name evidence="2" type="ORF">RJ641_036796</name>
</gene>
<comment type="caution">
    <text evidence="2">The sequence shown here is derived from an EMBL/GenBank/DDBJ whole genome shotgun (WGS) entry which is preliminary data.</text>
</comment>
<dbReference type="Proteomes" id="UP001370490">
    <property type="component" value="Unassembled WGS sequence"/>
</dbReference>
<evidence type="ECO:0000313" key="3">
    <source>
        <dbReference type="Proteomes" id="UP001370490"/>
    </source>
</evidence>
<organism evidence="2 3">
    <name type="scientific">Dillenia turbinata</name>
    <dbReference type="NCBI Taxonomy" id="194707"/>
    <lineage>
        <taxon>Eukaryota</taxon>
        <taxon>Viridiplantae</taxon>
        <taxon>Streptophyta</taxon>
        <taxon>Embryophyta</taxon>
        <taxon>Tracheophyta</taxon>
        <taxon>Spermatophyta</taxon>
        <taxon>Magnoliopsida</taxon>
        <taxon>eudicotyledons</taxon>
        <taxon>Gunneridae</taxon>
        <taxon>Pentapetalae</taxon>
        <taxon>Dilleniales</taxon>
        <taxon>Dilleniaceae</taxon>
        <taxon>Dillenia</taxon>
    </lineage>
</organism>
<evidence type="ECO:0000256" key="1">
    <source>
        <dbReference type="SAM" id="MobiDB-lite"/>
    </source>
</evidence>
<proteinExistence type="predicted"/>
<keyword evidence="3" id="KW-1185">Reference proteome</keyword>